<feature type="domain" description="N-acetyltransferase" evidence="4">
    <location>
        <begin position="10"/>
        <end position="171"/>
    </location>
</feature>
<sequence length="171" mass="17685">MADLEAVSDPRVRPIGPADADRVRTLQTHLRRPSPDLLEYGVAVGAGFVSVAGGGSDGSTLDESGSNAIGSGDGRVPSDADRVVGYALPVDAPTRSGCHLAELVVAPDFRRQGRARGLLAAVVDAAAGPVTLQAHPDNDAALALYEACGFDLVDRRPDAYADGDALVLRRE</sequence>
<evidence type="ECO:0000313" key="5">
    <source>
        <dbReference type="EMBL" id="MFC5134197.1"/>
    </source>
</evidence>
<dbReference type="EMBL" id="JBHSKV010000007">
    <property type="protein sequence ID" value="MFC5134197.1"/>
    <property type="molecule type" value="Genomic_DNA"/>
</dbReference>
<evidence type="ECO:0000259" key="4">
    <source>
        <dbReference type="PROSITE" id="PS51186"/>
    </source>
</evidence>
<reference evidence="5 6" key="1">
    <citation type="journal article" date="2019" name="Int. J. Syst. Evol. Microbiol.">
        <title>The Global Catalogue of Microorganisms (GCM) 10K type strain sequencing project: providing services to taxonomists for standard genome sequencing and annotation.</title>
        <authorList>
            <consortium name="The Broad Institute Genomics Platform"/>
            <consortium name="The Broad Institute Genome Sequencing Center for Infectious Disease"/>
            <person name="Wu L."/>
            <person name="Ma J."/>
        </authorList>
    </citation>
    <scope>NUCLEOTIDE SEQUENCE [LARGE SCALE GENOMIC DNA]</scope>
    <source>
        <strain evidence="5 6">CGMCC 1.16026</strain>
    </source>
</reference>
<evidence type="ECO:0000313" key="6">
    <source>
        <dbReference type="Proteomes" id="UP001596145"/>
    </source>
</evidence>
<comment type="caution">
    <text evidence="5">The sequence shown here is derived from an EMBL/GenBank/DDBJ whole genome shotgun (WGS) entry which is preliminary data.</text>
</comment>
<feature type="region of interest" description="Disordered" evidence="3">
    <location>
        <begin position="1"/>
        <end position="20"/>
    </location>
</feature>
<dbReference type="AlphaFoldDB" id="A0ABD5QPU8"/>
<dbReference type="Proteomes" id="UP001596145">
    <property type="component" value="Unassembled WGS sequence"/>
</dbReference>
<dbReference type="Gene3D" id="3.40.630.30">
    <property type="match status" value="1"/>
</dbReference>
<proteinExistence type="predicted"/>
<dbReference type="PROSITE" id="PS51186">
    <property type="entry name" value="GNAT"/>
    <property type="match status" value="1"/>
</dbReference>
<evidence type="ECO:0000256" key="2">
    <source>
        <dbReference type="ARBA" id="ARBA00023315"/>
    </source>
</evidence>
<dbReference type="InterPro" id="IPR016181">
    <property type="entry name" value="Acyl_CoA_acyltransferase"/>
</dbReference>
<dbReference type="InterPro" id="IPR050832">
    <property type="entry name" value="Bact_Acetyltransf"/>
</dbReference>
<evidence type="ECO:0000256" key="3">
    <source>
        <dbReference type="SAM" id="MobiDB-lite"/>
    </source>
</evidence>
<gene>
    <name evidence="5" type="ORF">ACFPJA_05620</name>
</gene>
<organism evidence="5 6">
    <name type="scientific">Halorubrum glutamatedens</name>
    <dbReference type="NCBI Taxonomy" id="2707018"/>
    <lineage>
        <taxon>Archaea</taxon>
        <taxon>Methanobacteriati</taxon>
        <taxon>Methanobacteriota</taxon>
        <taxon>Stenosarchaea group</taxon>
        <taxon>Halobacteria</taxon>
        <taxon>Halobacteriales</taxon>
        <taxon>Haloferacaceae</taxon>
        <taxon>Halorubrum</taxon>
    </lineage>
</organism>
<evidence type="ECO:0000256" key="1">
    <source>
        <dbReference type="ARBA" id="ARBA00022679"/>
    </source>
</evidence>
<protein>
    <submittedName>
        <fullName evidence="5">GNAT family N-acetyltransferase</fullName>
        <ecNumber evidence="5">2.3.1.-</ecNumber>
    </submittedName>
</protein>
<dbReference type="GO" id="GO:0016746">
    <property type="term" value="F:acyltransferase activity"/>
    <property type="evidence" value="ECO:0007669"/>
    <property type="project" value="UniProtKB-KW"/>
</dbReference>
<keyword evidence="2 5" id="KW-0012">Acyltransferase</keyword>
<dbReference type="InterPro" id="IPR000182">
    <property type="entry name" value="GNAT_dom"/>
</dbReference>
<feature type="region of interest" description="Disordered" evidence="3">
    <location>
        <begin position="57"/>
        <end position="76"/>
    </location>
</feature>
<name>A0ABD5QPU8_9EURY</name>
<dbReference type="PANTHER" id="PTHR43877:SF1">
    <property type="entry name" value="ACETYLTRANSFERASE"/>
    <property type="match status" value="1"/>
</dbReference>
<dbReference type="EC" id="2.3.1.-" evidence="5"/>
<keyword evidence="1 5" id="KW-0808">Transferase</keyword>
<accession>A0ABD5QPU8</accession>
<dbReference type="RefSeq" id="WP_122104537.1">
    <property type="nucleotide sequence ID" value="NZ_JBHSKV010000007.1"/>
</dbReference>
<dbReference type="Pfam" id="PF00583">
    <property type="entry name" value="Acetyltransf_1"/>
    <property type="match status" value="1"/>
</dbReference>
<dbReference type="PANTHER" id="PTHR43877">
    <property type="entry name" value="AMINOALKYLPHOSPHONATE N-ACETYLTRANSFERASE-RELATED-RELATED"/>
    <property type="match status" value="1"/>
</dbReference>
<dbReference type="SUPFAM" id="SSF55729">
    <property type="entry name" value="Acyl-CoA N-acyltransferases (Nat)"/>
    <property type="match status" value="1"/>
</dbReference>
<keyword evidence="6" id="KW-1185">Reference proteome</keyword>